<evidence type="ECO:0000313" key="2">
    <source>
        <dbReference type="Proteomes" id="UP001162501"/>
    </source>
</evidence>
<feature type="non-terminal residue" evidence="1">
    <location>
        <position position="1"/>
    </location>
</feature>
<dbReference type="EMBL" id="OX596089">
    <property type="protein sequence ID" value="CAN0523405.1"/>
    <property type="molecule type" value="Genomic_DNA"/>
</dbReference>
<protein>
    <submittedName>
        <fullName evidence="1">Uncharacterized protein</fullName>
    </submittedName>
</protein>
<reference evidence="1" key="1">
    <citation type="submission" date="2023-05" db="EMBL/GenBank/DDBJ databases">
        <authorList>
            <consortium name="ELIXIR-Norway"/>
        </authorList>
    </citation>
    <scope>NUCLEOTIDE SEQUENCE</scope>
</reference>
<organism evidence="1 2">
    <name type="scientific">Rangifer tarandus platyrhynchus</name>
    <name type="common">Svalbard reindeer</name>
    <dbReference type="NCBI Taxonomy" id="3082113"/>
    <lineage>
        <taxon>Eukaryota</taxon>
        <taxon>Metazoa</taxon>
        <taxon>Chordata</taxon>
        <taxon>Craniata</taxon>
        <taxon>Vertebrata</taxon>
        <taxon>Euteleostomi</taxon>
        <taxon>Mammalia</taxon>
        <taxon>Eutheria</taxon>
        <taxon>Laurasiatheria</taxon>
        <taxon>Artiodactyla</taxon>
        <taxon>Ruminantia</taxon>
        <taxon>Pecora</taxon>
        <taxon>Cervidae</taxon>
        <taxon>Odocoileinae</taxon>
        <taxon>Rangifer</taxon>
    </lineage>
</organism>
<evidence type="ECO:0000313" key="1">
    <source>
        <dbReference type="EMBL" id="CAN0523405.1"/>
    </source>
</evidence>
<sequence>PSPGNPRPCSQKPQDPAPFPRELAPAQGPLDLTRVLVGWNQLWNPKGPASKDLRIQLHPIVS</sequence>
<proteinExistence type="predicted"/>
<accession>A0AC59ZW50</accession>
<gene>
    <name evidence="1" type="ORF">MRATA1EN22A_LOCUS23838</name>
</gene>
<name>A0AC59ZW50_RANTA</name>
<reference evidence="1" key="2">
    <citation type="submission" date="2025-03" db="EMBL/GenBank/DDBJ databases">
        <authorList>
            <consortium name="ELIXIR-Norway"/>
            <consortium name="Elixir Norway"/>
        </authorList>
    </citation>
    <scope>NUCLEOTIDE SEQUENCE</scope>
</reference>
<feature type="non-terminal residue" evidence="1">
    <location>
        <position position="62"/>
    </location>
</feature>
<dbReference type="Proteomes" id="UP001162501">
    <property type="component" value="Chromosome 5"/>
</dbReference>